<name>A0A1I5P3W0_9BACI</name>
<evidence type="ECO:0000313" key="2">
    <source>
        <dbReference type="EMBL" id="SFP28176.1"/>
    </source>
</evidence>
<accession>A0A1I5P3W0</accession>
<dbReference type="AlphaFoldDB" id="A0A1I5P3W0"/>
<evidence type="ECO:0000313" key="4">
    <source>
        <dbReference type="Proteomes" id="UP000321547"/>
    </source>
</evidence>
<protein>
    <submittedName>
        <fullName evidence="2">OsmC-like protein</fullName>
    </submittedName>
</protein>
<reference evidence="2 3" key="1">
    <citation type="submission" date="2016-10" db="EMBL/GenBank/DDBJ databases">
        <authorList>
            <person name="de Groot N.N."/>
        </authorList>
    </citation>
    <scope>NUCLEOTIDE SEQUENCE [LARGE SCALE GENOMIC DNA]</scope>
    <source>
        <strain evidence="2 3">DSM 17073</strain>
    </source>
</reference>
<dbReference type="EMBL" id="FOXC01000012">
    <property type="protein sequence ID" value="SFP28176.1"/>
    <property type="molecule type" value="Genomic_DNA"/>
</dbReference>
<dbReference type="EMBL" id="BJWI01000011">
    <property type="protein sequence ID" value="GEM01522.1"/>
    <property type="molecule type" value="Genomic_DNA"/>
</dbReference>
<dbReference type="Gene3D" id="3.30.300.20">
    <property type="match status" value="1"/>
</dbReference>
<dbReference type="Proteomes" id="UP000242243">
    <property type="component" value="Unassembled WGS sequence"/>
</dbReference>
<dbReference type="Proteomes" id="UP000321547">
    <property type="component" value="Unassembled WGS sequence"/>
</dbReference>
<dbReference type="STRING" id="306540.SAMN05421839_11242"/>
<dbReference type="SUPFAM" id="SSF82784">
    <property type="entry name" value="OsmC-like"/>
    <property type="match status" value="1"/>
</dbReference>
<keyword evidence="4" id="KW-1185">Reference proteome</keyword>
<dbReference type="InterPro" id="IPR036102">
    <property type="entry name" value="OsmC/Ohrsf"/>
</dbReference>
<dbReference type="InterPro" id="IPR003718">
    <property type="entry name" value="OsmC/Ohr_fam"/>
</dbReference>
<sequence>MIIKKRKDLIHTLHQTSGEKVDSPILAPVDYLEASVAMCVAKTLDFLDTRDALELSGYEVTVTSKSDDTLKPRRVSDVKINIHFIDALDTALAKKLRLKAKRGCMIGHTLEHPVNVVLVDDEGES</sequence>
<dbReference type="OrthoDB" id="2969186at2"/>
<reference evidence="1 4" key="2">
    <citation type="submission" date="2019-07" db="EMBL/GenBank/DDBJ databases">
        <title>Whole genome shotgun sequence of Halolactibacillus halophilus NBRC 100868.</title>
        <authorList>
            <person name="Hosoyama A."/>
            <person name="Uohara A."/>
            <person name="Ohji S."/>
            <person name="Ichikawa N."/>
        </authorList>
    </citation>
    <scope>NUCLEOTIDE SEQUENCE [LARGE SCALE GENOMIC DNA]</scope>
    <source>
        <strain evidence="1 4">NBRC 100868</strain>
    </source>
</reference>
<gene>
    <name evidence="1" type="ORF">HHA03_10540</name>
    <name evidence="2" type="ORF">SAMN05421839_11242</name>
</gene>
<dbReference type="InterPro" id="IPR015946">
    <property type="entry name" value="KH_dom-like_a/b"/>
</dbReference>
<proteinExistence type="predicted"/>
<dbReference type="Pfam" id="PF02566">
    <property type="entry name" value="OsmC"/>
    <property type="match status" value="1"/>
</dbReference>
<evidence type="ECO:0000313" key="1">
    <source>
        <dbReference type="EMBL" id="GEM01522.1"/>
    </source>
</evidence>
<evidence type="ECO:0000313" key="3">
    <source>
        <dbReference type="Proteomes" id="UP000242243"/>
    </source>
</evidence>
<organism evidence="2 3">
    <name type="scientific">Halolactibacillus halophilus</name>
    <dbReference type="NCBI Taxonomy" id="306540"/>
    <lineage>
        <taxon>Bacteria</taxon>
        <taxon>Bacillati</taxon>
        <taxon>Bacillota</taxon>
        <taxon>Bacilli</taxon>
        <taxon>Bacillales</taxon>
        <taxon>Bacillaceae</taxon>
        <taxon>Halolactibacillus</taxon>
    </lineage>
</organism>
<dbReference type="RefSeq" id="WP_089831431.1">
    <property type="nucleotide sequence ID" value="NZ_BJWI01000011.1"/>
</dbReference>